<sequence>MNDLISTFFDDDFFGFGLPTRIRYSTEKTKDMMPAYWKRWTKKDSDDKEEFLGYKCLVRTVGVASEDVNVTLENDRIVVDGKTKVEDYTYSQHVELPISKDVVSNVKSVEYKSKDGMTYIYLKVRTPEYKKIDVKRIEE</sequence>
<dbReference type="SUPFAM" id="SSF49764">
    <property type="entry name" value="HSP20-like chaperones"/>
    <property type="match status" value="1"/>
</dbReference>
<evidence type="ECO:0000313" key="1">
    <source>
        <dbReference type="EMBL" id="DAD96840.1"/>
    </source>
</evidence>
<organism evidence="1">
    <name type="scientific">Siphoviridae sp. ct5op20</name>
    <dbReference type="NCBI Taxonomy" id="2826295"/>
    <lineage>
        <taxon>Viruses</taxon>
        <taxon>Duplodnaviria</taxon>
        <taxon>Heunggongvirae</taxon>
        <taxon>Uroviricota</taxon>
        <taxon>Caudoviricetes</taxon>
    </lineage>
</organism>
<dbReference type="InterPro" id="IPR008978">
    <property type="entry name" value="HSP20-like_chaperone"/>
</dbReference>
<reference evidence="1" key="1">
    <citation type="journal article" date="2021" name="Proc. Natl. Acad. Sci. U.S.A.">
        <title>A Catalog of Tens of Thousands of Viruses from Human Metagenomes Reveals Hidden Associations with Chronic Diseases.</title>
        <authorList>
            <person name="Tisza M.J."/>
            <person name="Buck C.B."/>
        </authorList>
    </citation>
    <scope>NUCLEOTIDE SEQUENCE</scope>
    <source>
        <strain evidence="1">Ct5op20</strain>
    </source>
</reference>
<proteinExistence type="predicted"/>
<accession>A0A8S5NRJ3</accession>
<name>A0A8S5NRJ3_9CAUD</name>
<dbReference type="EMBL" id="BK015225">
    <property type="protein sequence ID" value="DAD96840.1"/>
    <property type="molecule type" value="Genomic_DNA"/>
</dbReference>
<protein>
    <submittedName>
        <fullName evidence="1">Chaperone</fullName>
    </submittedName>
</protein>